<gene>
    <name evidence="1" type="ORF">C5O00_02095</name>
</gene>
<keyword evidence="2" id="KW-1185">Reference proteome</keyword>
<accession>A0A2S0HTN9</accession>
<reference evidence="1 2" key="1">
    <citation type="submission" date="2018-02" db="EMBL/GenBank/DDBJ databases">
        <title>Genomic analysis of the strain RR4-38 isolated from a seawater recirculating aquaculture system.</title>
        <authorList>
            <person name="Kim Y.-S."/>
            <person name="Jang Y.H."/>
            <person name="Kim K.-H."/>
        </authorList>
    </citation>
    <scope>NUCLEOTIDE SEQUENCE [LARGE SCALE GENOMIC DNA]</scope>
    <source>
        <strain evidence="1 2">RR4-38</strain>
    </source>
</reference>
<dbReference type="Proteomes" id="UP000238442">
    <property type="component" value="Chromosome"/>
</dbReference>
<dbReference type="EMBL" id="CP027062">
    <property type="protein sequence ID" value="AVI50022.1"/>
    <property type="molecule type" value="Genomic_DNA"/>
</dbReference>
<dbReference type="AlphaFoldDB" id="A0A2S0HTN9"/>
<name>A0A2S0HTN9_9FLAO</name>
<proteinExistence type="predicted"/>
<evidence type="ECO:0000313" key="1">
    <source>
        <dbReference type="EMBL" id="AVI50022.1"/>
    </source>
</evidence>
<protein>
    <submittedName>
        <fullName evidence="1">Uncharacterized protein</fullName>
    </submittedName>
</protein>
<sequence>MAVKSIQYSDQNNNHYSITQTSLIYSPVTPEESSSGVYSGGDPAEVQLTKDEFNTILSLSEKIMKASEGNEMKREMLTSVLVISEEGKSRRAILKRSEARSALEELLQKVKQ</sequence>
<evidence type="ECO:0000313" key="2">
    <source>
        <dbReference type="Proteomes" id="UP000238442"/>
    </source>
</evidence>
<dbReference type="KEGG" id="aue:C5O00_02095"/>
<organism evidence="1 2">
    <name type="scientific">Pukyongia salina</name>
    <dbReference type="NCBI Taxonomy" id="2094025"/>
    <lineage>
        <taxon>Bacteria</taxon>
        <taxon>Pseudomonadati</taxon>
        <taxon>Bacteroidota</taxon>
        <taxon>Flavobacteriia</taxon>
        <taxon>Flavobacteriales</taxon>
        <taxon>Flavobacteriaceae</taxon>
        <taxon>Pukyongia</taxon>
    </lineage>
</organism>